<sequence length="184" mass="20372">MNTEDLTLLAVDSTLVLQNQPTRALLQLRSTHAQDPHSSLDHEHARGPQLAMSPQLRVLEVRRVLHRAPSSGRARAQEASAVALPTIQLVHQVPRRPRLHDDRDGLAEPPLLLLPARPERAAPAGLVQLAARRACLRAPRRRGTRARRSTSLMRTDLLRVVFRGEQRVFGEAGHGVRPGFLGVV</sequence>
<reference evidence="2" key="1">
    <citation type="submission" date="2023-10" db="EMBL/GenBank/DDBJ databases">
        <authorList>
            <person name="Hackl T."/>
        </authorList>
    </citation>
    <scope>NUCLEOTIDE SEQUENCE</scope>
</reference>
<protein>
    <submittedName>
        <fullName evidence="2">Uu.00g005750.m01.CDS01</fullName>
    </submittedName>
</protein>
<dbReference type="EMBL" id="CAUWAG010000008">
    <property type="protein sequence ID" value="CAJ2506445.1"/>
    <property type="molecule type" value="Genomic_DNA"/>
</dbReference>
<evidence type="ECO:0000256" key="1">
    <source>
        <dbReference type="SAM" id="MobiDB-lite"/>
    </source>
</evidence>
<keyword evidence="3" id="KW-1185">Reference proteome</keyword>
<dbReference type="AlphaFoldDB" id="A0AAI8VLC1"/>
<feature type="region of interest" description="Disordered" evidence="1">
    <location>
        <begin position="30"/>
        <end position="52"/>
    </location>
</feature>
<evidence type="ECO:0000313" key="3">
    <source>
        <dbReference type="Proteomes" id="UP001295740"/>
    </source>
</evidence>
<gene>
    <name evidence="2" type="ORF">KHLLAP_LOCUS6913</name>
</gene>
<organism evidence="2 3">
    <name type="scientific">Anthostomella pinea</name>
    <dbReference type="NCBI Taxonomy" id="933095"/>
    <lineage>
        <taxon>Eukaryota</taxon>
        <taxon>Fungi</taxon>
        <taxon>Dikarya</taxon>
        <taxon>Ascomycota</taxon>
        <taxon>Pezizomycotina</taxon>
        <taxon>Sordariomycetes</taxon>
        <taxon>Xylariomycetidae</taxon>
        <taxon>Xylariales</taxon>
        <taxon>Xylariaceae</taxon>
        <taxon>Anthostomella</taxon>
    </lineage>
</organism>
<name>A0AAI8VLC1_9PEZI</name>
<dbReference type="Proteomes" id="UP001295740">
    <property type="component" value="Unassembled WGS sequence"/>
</dbReference>
<comment type="caution">
    <text evidence="2">The sequence shown here is derived from an EMBL/GenBank/DDBJ whole genome shotgun (WGS) entry which is preliminary data.</text>
</comment>
<proteinExistence type="predicted"/>
<evidence type="ECO:0000313" key="2">
    <source>
        <dbReference type="EMBL" id="CAJ2506445.1"/>
    </source>
</evidence>
<feature type="compositionally biased region" description="Basic and acidic residues" evidence="1">
    <location>
        <begin position="32"/>
        <end position="46"/>
    </location>
</feature>
<accession>A0AAI8VLC1</accession>